<dbReference type="AlphaFoldDB" id="A0A7I8VXT4"/>
<feature type="region of interest" description="Disordered" evidence="1">
    <location>
        <begin position="76"/>
        <end position="147"/>
    </location>
</feature>
<organism evidence="2 3">
    <name type="scientific">Dimorphilus gyrociliatus</name>
    <dbReference type="NCBI Taxonomy" id="2664684"/>
    <lineage>
        <taxon>Eukaryota</taxon>
        <taxon>Metazoa</taxon>
        <taxon>Spiralia</taxon>
        <taxon>Lophotrochozoa</taxon>
        <taxon>Annelida</taxon>
        <taxon>Polychaeta</taxon>
        <taxon>Polychaeta incertae sedis</taxon>
        <taxon>Dinophilidae</taxon>
        <taxon>Dimorphilus</taxon>
    </lineage>
</organism>
<dbReference type="EMBL" id="CAJFCJ010000013">
    <property type="protein sequence ID" value="CAD5120704.1"/>
    <property type="molecule type" value="Genomic_DNA"/>
</dbReference>
<dbReference type="Proteomes" id="UP000549394">
    <property type="component" value="Unassembled WGS sequence"/>
</dbReference>
<name>A0A7I8VXT4_9ANNE</name>
<feature type="compositionally biased region" description="Basic and acidic residues" evidence="1">
    <location>
        <begin position="240"/>
        <end position="256"/>
    </location>
</feature>
<proteinExistence type="predicted"/>
<evidence type="ECO:0000256" key="1">
    <source>
        <dbReference type="SAM" id="MobiDB-lite"/>
    </source>
</evidence>
<accession>A0A7I8VXT4</accession>
<gene>
    <name evidence="2" type="ORF">DGYR_LOCUS8758</name>
</gene>
<feature type="compositionally biased region" description="Polar residues" evidence="1">
    <location>
        <begin position="137"/>
        <end position="147"/>
    </location>
</feature>
<feature type="region of interest" description="Disordered" evidence="1">
    <location>
        <begin position="234"/>
        <end position="275"/>
    </location>
</feature>
<sequence length="275" mass="31794">MKKILLKSQALLKKENAKLDKIAQPPDCVKAVEESSKVVSFNKETQSEAFFHKEEEEKVCTMTLLLESKSYVLKQQDSKNQSSIPPTQQQLQFTHHLQQQQQQQQQRPPPQFQLDRSFFQKVPRRQRVSRHGPDYSRSATTMRSTDNSPASFRCYFPTCYCQYSYNKHVNPNLRQTYRQSSNPHMRYNGQANSNASSTSFYPNSSYSYSGVNFGQFTPNTAIYNDYSPTCLGYSRTANPVDRRSQRSKPPYEEQKPADFSNIGPIDYSMDARKSI</sequence>
<keyword evidence="3" id="KW-1185">Reference proteome</keyword>
<feature type="compositionally biased region" description="Low complexity" evidence="1">
    <location>
        <begin position="85"/>
        <end position="106"/>
    </location>
</feature>
<comment type="caution">
    <text evidence="2">The sequence shown here is derived from an EMBL/GenBank/DDBJ whole genome shotgun (WGS) entry which is preliminary data.</text>
</comment>
<protein>
    <submittedName>
        <fullName evidence="2">Uncharacterized protein</fullName>
    </submittedName>
</protein>
<reference evidence="2 3" key="1">
    <citation type="submission" date="2020-08" db="EMBL/GenBank/DDBJ databases">
        <authorList>
            <person name="Hejnol A."/>
        </authorList>
    </citation>
    <scope>NUCLEOTIDE SEQUENCE [LARGE SCALE GENOMIC DNA]</scope>
</reference>
<evidence type="ECO:0000313" key="2">
    <source>
        <dbReference type="EMBL" id="CAD5120704.1"/>
    </source>
</evidence>
<evidence type="ECO:0000313" key="3">
    <source>
        <dbReference type="Proteomes" id="UP000549394"/>
    </source>
</evidence>